<organism evidence="24 25">
    <name type="scientific">Patiria miniata</name>
    <name type="common">Bat star</name>
    <name type="synonym">Asterina miniata</name>
    <dbReference type="NCBI Taxonomy" id="46514"/>
    <lineage>
        <taxon>Eukaryota</taxon>
        <taxon>Metazoa</taxon>
        <taxon>Echinodermata</taxon>
        <taxon>Eleutherozoa</taxon>
        <taxon>Asterozoa</taxon>
        <taxon>Asteroidea</taxon>
        <taxon>Valvatacea</taxon>
        <taxon>Valvatida</taxon>
        <taxon>Asterinidae</taxon>
        <taxon>Patiria</taxon>
    </lineage>
</organism>
<dbReference type="InterPro" id="IPR000832">
    <property type="entry name" value="GPCR_2_secretin-like"/>
</dbReference>
<dbReference type="SMART" id="SM00303">
    <property type="entry name" value="GPS"/>
    <property type="match status" value="1"/>
</dbReference>
<feature type="disulfide bond" evidence="14">
    <location>
        <begin position="260"/>
        <end position="321"/>
    </location>
</feature>
<dbReference type="GO" id="GO:0016020">
    <property type="term" value="C:membrane"/>
    <property type="evidence" value="ECO:0007669"/>
    <property type="project" value="UniProtKB-SubCell"/>
</dbReference>
<dbReference type="Pfam" id="PF01390">
    <property type="entry name" value="SEA"/>
    <property type="match status" value="1"/>
</dbReference>
<dbReference type="SMART" id="SM00202">
    <property type="entry name" value="SR"/>
    <property type="match status" value="3"/>
</dbReference>
<feature type="signal peptide" evidence="17">
    <location>
        <begin position="1"/>
        <end position="24"/>
    </location>
</feature>
<dbReference type="RefSeq" id="XP_038049732.1">
    <property type="nucleotide sequence ID" value="XM_038193804.1"/>
</dbReference>
<dbReference type="CDD" id="cd00112">
    <property type="entry name" value="LDLa"/>
    <property type="match status" value="1"/>
</dbReference>
<feature type="transmembrane region" description="Helical" evidence="16">
    <location>
        <begin position="1716"/>
        <end position="1740"/>
    </location>
</feature>
<dbReference type="InterPro" id="IPR017981">
    <property type="entry name" value="GPCR_2-like_7TM"/>
</dbReference>
<feature type="disulfide bond" evidence="14">
    <location>
        <begin position="186"/>
        <end position="196"/>
    </location>
</feature>
<feature type="transmembrane region" description="Helical" evidence="16">
    <location>
        <begin position="1692"/>
        <end position="1710"/>
    </location>
</feature>
<feature type="transmembrane region" description="Helical" evidence="16">
    <location>
        <begin position="1850"/>
        <end position="1872"/>
    </location>
</feature>
<keyword evidence="8 16" id="KW-1133">Transmembrane helix</keyword>
<feature type="disulfide bond" evidence="14">
    <location>
        <begin position="142"/>
        <end position="206"/>
    </location>
</feature>
<keyword evidence="11" id="KW-0675">Receptor</keyword>
<dbReference type="FunFam" id="3.10.250.10:FF:000001">
    <property type="entry name" value="Lysyl oxidase 4 isoform X1"/>
    <property type="match status" value="2"/>
</dbReference>
<dbReference type="InterPro" id="IPR000082">
    <property type="entry name" value="SEA_dom"/>
</dbReference>
<evidence type="ECO:0000256" key="9">
    <source>
        <dbReference type="ARBA" id="ARBA00023136"/>
    </source>
</evidence>
<dbReference type="GO" id="GO:0004930">
    <property type="term" value="F:G protein-coupled receptor activity"/>
    <property type="evidence" value="ECO:0007669"/>
    <property type="project" value="InterPro"/>
</dbReference>
<dbReference type="InterPro" id="IPR003410">
    <property type="entry name" value="HYR_dom"/>
</dbReference>
<dbReference type="InterPro" id="IPR036364">
    <property type="entry name" value="SEA_dom_sf"/>
</dbReference>
<dbReference type="PANTHER" id="PTHR47767">
    <property type="entry name" value="ADHESION G PROTEIN-COUPLED RECEPTOR G7"/>
    <property type="match status" value="1"/>
</dbReference>
<dbReference type="Pfam" id="PF00002">
    <property type="entry name" value="7tm_2"/>
    <property type="match status" value="1"/>
</dbReference>
<dbReference type="EnsemblMetazoa" id="XM_038193804.1">
    <property type="protein sequence ID" value="XP_038049732.1"/>
    <property type="gene ID" value="LOC119723239"/>
</dbReference>
<feature type="transmembrane region" description="Helical" evidence="16">
    <location>
        <begin position="1760"/>
        <end position="1782"/>
    </location>
</feature>
<dbReference type="PROSITE" id="PS50068">
    <property type="entry name" value="LDLRA_2"/>
    <property type="match status" value="1"/>
</dbReference>
<evidence type="ECO:0000259" key="22">
    <source>
        <dbReference type="PROSITE" id="PS50825"/>
    </source>
</evidence>
<feature type="disulfide bond" evidence="14">
    <location>
        <begin position="97"/>
        <end position="107"/>
    </location>
</feature>
<evidence type="ECO:0000313" key="25">
    <source>
        <dbReference type="Proteomes" id="UP000887568"/>
    </source>
</evidence>
<feature type="domain" description="SRCR" evidence="21">
    <location>
        <begin position="117"/>
        <end position="217"/>
    </location>
</feature>
<evidence type="ECO:0000256" key="16">
    <source>
        <dbReference type="SAM" id="Phobius"/>
    </source>
</evidence>
<keyword evidence="6" id="KW-0378">Hydrolase</keyword>
<evidence type="ECO:0000256" key="6">
    <source>
        <dbReference type="ARBA" id="ARBA00022801"/>
    </source>
</evidence>
<reference evidence="24" key="1">
    <citation type="submission" date="2022-11" db="UniProtKB">
        <authorList>
            <consortium name="EnsemblMetazoa"/>
        </authorList>
    </citation>
    <scope>IDENTIFICATION</scope>
</reference>
<dbReference type="PROSITE" id="PS50287">
    <property type="entry name" value="SRCR_2"/>
    <property type="match status" value="3"/>
</dbReference>
<dbReference type="Pfam" id="PF26588">
    <property type="entry name" value="GAIN_ADGRA3"/>
    <property type="match status" value="1"/>
</dbReference>
<keyword evidence="5" id="KW-0677">Repeat</keyword>
<evidence type="ECO:0000256" key="13">
    <source>
        <dbReference type="PROSITE-ProRule" id="PRU00124"/>
    </source>
</evidence>
<evidence type="ECO:0000256" key="5">
    <source>
        <dbReference type="ARBA" id="ARBA00022737"/>
    </source>
</evidence>
<dbReference type="SUPFAM" id="SSF48726">
    <property type="entry name" value="Immunoglobulin"/>
    <property type="match status" value="1"/>
</dbReference>
<evidence type="ECO:0000259" key="21">
    <source>
        <dbReference type="PROSITE" id="PS50287"/>
    </source>
</evidence>
<dbReference type="Proteomes" id="UP000887568">
    <property type="component" value="Unplaced"/>
</dbReference>
<comment type="subcellular location">
    <subcellularLocation>
        <location evidence="1">Membrane</location>
        <topology evidence="1">Multi-pass membrane protein</topology>
    </subcellularLocation>
</comment>
<dbReference type="PROSITE" id="PS50261">
    <property type="entry name" value="G_PROTEIN_RECEP_F2_4"/>
    <property type="match status" value="1"/>
</dbReference>
<evidence type="ECO:0000259" key="18">
    <source>
        <dbReference type="PROSITE" id="PS50024"/>
    </source>
</evidence>
<comment type="caution">
    <text evidence="14">Lacks conserved residue(s) required for the propagation of feature annotation.</text>
</comment>
<feature type="chain" id="PRO_5036975283" evidence="17">
    <location>
        <begin position="25"/>
        <end position="2085"/>
    </location>
</feature>
<feature type="domain" description="SRCR" evidence="21">
    <location>
        <begin position="222"/>
        <end position="322"/>
    </location>
</feature>
<name>A0A913ZD74_PATMI</name>
<feature type="transmembrane region" description="Helical" evidence="16">
    <location>
        <begin position="1878"/>
        <end position="1900"/>
    </location>
</feature>
<dbReference type="SUPFAM" id="SSF82671">
    <property type="entry name" value="SEA domain"/>
    <property type="match status" value="1"/>
</dbReference>
<evidence type="ECO:0000256" key="1">
    <source>
        <dbReference type="ARBA" id="ARBA00004141"/>
    </source>
</evidence>
<feature type="compositionally biased region" description="Low complexity" evidence="15">
    <location>
        <begin position="1924"/>
        <end position="1941"/>
    </location>
</feature>
<sequence>MESVPAIACAVIYLLAVLSHVVDAAASIRLRGGVVNNEGRVELFYNSVWGTVCHGGWDQNDAKVACRQLGFPGALLYTKWAAYGGGTGAVLLSNPRCVGSEADLWSCPHDGGGDHGLRLVNGVSNNTGRLEIYFNGQWGTVCDDGWSLDEATVVCRQLGLGDAQEATHNAYFGPGTGDILLGNVSCSGNEDTLMDCSHPPVGTHHCTHMEDAGVICQAQASIRLSGGAVNHEGRVELFYNSVWGTVCHYGWDLNDAKVACRQLGFPGALSYTHSAAYGGGTGPVLLNNVACVGNEADLWSCPHSGVGTYWCLHDYDAGVVCSPSDIGSPIVTCPSNIHYKTTDIGMASAVVTWASLPSAIDNVDVLDSSDITCYNGAGTQVGSSGVYAVGTTTVTCRATDTAGNQGSCNFTITVVDTEDPEVSCPKSVPSQETDLGMSSAVVSWTPMPSATDNVDNFTINNITCQDEAGNVVESDGTYSLGTTTVTCLVFDSAHNNGSCQFVINVVDTEDPEVSCPNSVPSKDTDHGMSSAVVTWTPMASATDNVDNFTINDITCQDEAGNVVVSDDCQVDQHKCSNGVCIPRSQVCDNFYDCGDYDNSDENSTMCSSESYSFCQAYSNVRELCIDQSGFLKVNDSFLKNNTAVYTFTAPAFLSKSTYIGKVELTVQDFTELIYKTALVNILLTNSVHTTELWVDDGYAVVAKELRVPLLVDHGQNISVTIEYITDTQSSSTTPVSVTCLDCITLHYRTYLSGCECLIEYTAWRRGILSVKHIYNTTCGVPETNEMFLSMYDKCLGQPSFTYISPDVTSFGDDEVTLSCLATGDIPPLVEWKDGKGTTLQSSLNSVYLKVVVADSPHRFRCLIDDIEPSREVTVANWGSGCKDVFIHRELNEYRSAPRCYSSHLISSSSLDYNFNFNMAHPAIAHKLSVTANSTIFLKIIPLLTYEVRITSPGKEYLLYYYNQEYRDGYGTMQSLNDTAMKVDLQIVPPVALEIGVFNVILSVMSSQGVEDLLQGVLMTAQLSVIQCEQGDDCEAFFKEWTGLETEFKELKCGNGLQQEYLSYQQCRESSAPGPAPVVSSSARYLIEVPSDLPSDQPFPVECPIENAASYDWYRINADGQRDFVTNGYALIFPSFEELRDQGAYVCVGRGRGMLIDVTAEYQAIIMKSGITTLMANMTLVNGTFTEDLRNASSAAFKNLTYDIRSKMPLDMIYQPVVSYEVLRFYPGSVIVDFKVIVNSPSNVSDADTAVSMQRAMSEYASTNPGLGLDPYSVTVVSLSSCPREVLELQGKNVIFPQTRIGLGVEQLGECVAGGKHGRVLISRDCSGDFTLGAQWLQPVLGNCSVDVNGQLDILKKITVTSENVVEVSESLESLTNDASTINGEAVALVADVLDNILTIRDPSPEITSSVVSVVNNLLQVDDEAFNNVPDGDSTSRIVQALDSQISYVLEDEANFTAVTPSLAVEALNIPPSSLHEGVGFVVKAGESTDGVLKNDSVSVYYPVSDFPAETVESSIHLPDEILLKHPTAASPVPISFTVYQTSKLFRSKRIAEAESTGSRLFVDSAIISATVDGVHVENLPDDNPVVVTFNQNPVIEGAVECVFWDNELQDGVGDWSPEGCRLVTSISERTECHCDHATSFAVLVDIHGQKYSSLALDIISKIGCAVSIASLVFTIIIYLSIKSLREKTPSRILVCFSFSLLCLYLVFLIGIEQTSSRIGCIIVAVLMHYFTLSSMAWMGVEATNLYLKLVKVFNSNVEHFMVKASIAAWGLPMIVVGVILAVDYTVYENESSCFLKPGAAFYYGQLLMIGLVFLYNAFIFVLIARRLTCKATVIQSSNTKGKRSQMAKRLQNMAAISVLLGLTWAFGLLSVIESSNFAFQVLFCVFNSLQGLFIFLLFVVRQNNVQDKFLGCFHNKPVTSGTLSSSVPKPKPKSQSRLNDVGNGGNGMEGNVYGNRALDQMNVGLIAGEEESVSDNQITDQTKTGENEMKDGNVFENEAIKMDDVGEEDENVSGNEGTDQLKMDDMVECEGSVYDNEAIDQLKMDEMVESEDSVYDNEAIDHLKMDEVEVKGENHDDNQAMTTRL</sequence>
<dbReference type="PROSITE" id="PS50825">
    <property type="entry name" value="HYR"/>
    <property type="match status" value="2"/>
</dbReference>
<dbReference type="SUPFAM" id="SSF57424">
    <property type="entry name" value="LDL receptor-like module"/>
    <property type="match status" value="1"/>
</dbReference>
<feature type="disulfide bond" evidence="14">
    <location>
        <begin position="247"/>
        <end position="311"/>
    </location>
</feature>
<dbReference type="Gene3D" id="2.60.220.50">
    <property type="match status" value="1"/>
</dbReference>
<feature type="domain" description="SEA" evidence="18">
    <location>
        <begin position="1169"/>
        <end position="1280"/>
    </location>
</feature>
<feature type="transmembrane region" description="Helical" evidence="16">
    <location>
        <begin position="1658"/>
        <end position="1680"/>
    </location>
</feature>
<feature type="domain" description="GAIN-B" evidence="19">
    <location>
        <begin position="1488"/>
        <end position="1650"/>
    </location>
</feature>
<feature type="region of interest" description="Disordered" evidence="15">
    <location>
        <begin position="1920"/>
        <end position="1950"/>
    </location>
</feature>
<dbReference type="PROSITE" id="PS50835">
    <property type="entry name" value="IG_LIKE"/>
    <property type="match status" value="1"/>
</dbReference>
<dbReference type="FunFam" id="3.10.250.10:FF:000007">
    <property type="entry name" value="Soluble scavenger receptor cysteine-rich domain-containing protein SSC5D"/>
    <property type="match status" value="1"/>
</dbReference>
<evidence type="ECO:0000256" key="11">
    <source>
        <dbReference type="ARBA" id="ARBA00023170"/>
    </source>
</evidence>
<dbReference type="InterPro" id="IPR000203">
    <property type="entry name" value="GPS"/>
</dbReference>
<dbReference type="InterPro" id="IPR053066">
    <property type="entry name" value="ADGR_G7"/>
</dbReference>
<dbReference type="PRINTS" id="PR00258">
    <property type="entry name" value="SPERACTRCPTR"/>
</dbReference>
<dbReference type="InterPro" id="IPR002172">
    <property type="entry name" value="LDrepeatLR_classA_rpt"/>
</dbReference>
<evidence type="ECO:0000256" key="7">
    <source>
        <dbReference type="ARBA" id="ARBA00022825"/>
    </source>
</evidence>
<proteinExistence type="predicted"/>
<dbReference type="Pfam" id="PF00530">
    <property type="entry name" value="SRCR"/>
    <property type="match status" value="3"/>
</dbReference>
<evidence type="ECO:0000256" key="8">
    <source>
        <dbReference type="ARBA" id="ARBA00022989"/>
    </source>
</evidence>
<dbReference type="PANTHER" id="PTHR47767:SF1">
    <property type="entry name" value="ADHESION G PROTEIN-COUPLED RECEPTOR G7"/>
    <property type="match status" value="1"/>
</dbReference>
<dbReference type="Gene3D" id="4.10.400.10">
    <property type="entry name" value="Low-density Lipoprotein Receptor"/>
    <property type="match status" value="1"/>
</dbReference>
<evidence type="ECO:0000259" key="20">
    <source>
        <dbReference type="PROSITE" id="PS50261"/>
    </source>
</evidence>
<dbReference type="GO" id="GO:0007166">
    <property type="term" value="P:cell surface receptor signaling pathway"/>
    <property type="evidence" value="ECO:0007669"/>
    <property type="project" value="InterPro"/>
</dbReference>
<keyword evidence="3 16" id="KW-0812">Transmembrane</keyword>
<evidence type="ECO:0000256" key="14">
    <source>
        <dbReference type="PROSITE-ProRule" id="PRU00196"/>
    </source>
</evidence>
<feature type="disulfide bond" evidence="13">
    <location>
        <begin position="568"/>
        <end position="580"/>
    </location>
</feature>
<dbReference type="SUPFAM" id="SSF81321">
    <property type="entry name" value="Family A G protein-coupled receptor-like"/>
    <property type="match status" value="1"/>
</dbReference>
<feature type="disulfide bond" evidence="14">
    <location>
        <begin position="291"/>
        <end position="301"/>
    </location>
</feature>
<feature type="disulfide bond" evidence="13">
    <location>
        <begin position="575"/>
        <end position="593"/>
    </location>
</feature>
<feature type="transmembrane region" description="Helical" evidence="16">
    <location>
        <begin position="1802"/>
        <end position="1824"/>
    </location>
</feature>
<dbReference type="InterPro" id="IPR036179">
    <property type="entry name" value="Ig-like_dom_sf"/>
</dbReference>
<dbReference type="OrthoDB" id="10037534at2759"/>
<dbReference type="Gene3D" id="1.20.1070.10">
    <property type="entry name" value="Rhodopsin 7-helix transmembrane proteins"/>
    <property type="match status" value="1"/>
</dbReference>
<dbReference type="PROSITE" id="PS50024">
    <property type="entry name" value="SEA"/>
    <property type="match status" value="1"/>
</dbReference>
<dbReference type="SUPFAM" id="SSF56487">
    <property type="entry name" value="SRCR-like"/>
    <property type="match status" value="3"/>
</dbReference>
<keyword evidence="4 17" id="KW-0732">Signal</keyword>
<feature type="domain" description="HYR" evidence="22">
    <location>
        <begin position="324"/>
        <end position="416"/>
    </location>
</feature>
<evidence type="ECO:0000259" key="19">
    <source>
        <dbReference type="PROSITE" id="PS50221"/>
    </source>
</evidence>
<dbReference type="InterPro" id="IPR057244">
    <property type="entry name" value="GAIN_B"/>
</dbReference>
<keyword evidence="10 14" id="KW-1015">Disulfide bond</keyword>
<dbReference type="InterPro" id="IPR046338">
    <property type="entry name" value="GAIN_dom_sf"/>
</dbReference>
<dbReference type="GO" id="GO:0006508">
    <property type="term" value="P:proteolysis"/>
    <property type="evidence" value="ECO:0007669"/>
    <property type="project" value="UniProtKB-KW"/>
</dbReference>
<dbReference type="PROSITE" id="PS00420">
    <property type="entry name" value="SRCR_1"/>
    <property type="match status" value="3"/>
</dbReference>
<dbReference type="GO" id="GO:0008236">
    <property type="term" value="F:serine-type peptidase activity"/>
    <property type="evidence" value="ECO:0007669"/>
    <property type="project" value="UniProtKB-KW"/>
</dbReference>
<dbReference type="InterPro" id="IPR036055">
    <property type="entry name" value="LDL_receptor-like_sf"/>
</dbReference>
<dbReference type="Pfam" id="PF02494">
    <property type="entry name" value="HYR"/>
    <property type="match status" value="2"/>
</dbReference>
<evidence type="ECO:0000313" key="24">
    <source>
        <dbReference type="EnsemblMetazoa" id="XP_038049732.1"/>
    </source>
</evidence>
<evidence type="ECO:0000256" key="3">
    <source>
        <dbReference type="ARBA" id="ARBA00022692"/>
    </source>
</evidence>
<keyword evidence="12" id="KW-0325">Glycoprotein</keyword>
<keyword evidence="25" id="KW-1185">Reference proteome</keyword>
<dbReference type="GeneID" id="119723239"/>
<dbReference type="SMART" id="SM00192">
    <property type="entry name" value="LDLa"/>
    <property type="match status" value="1"/>
</dbReference>
<evidence type="ECO:0000256" key="15">
    <source>
        <dbReference type="SAM" id="MobiDB-lite"/>
    </source>
</evidence>
<dbReference type="Pfam" id="PF01825">
    <property type="entry name" value="GPS"/>
    <property type="match status" value="1"/>
</dbReference>
<accession>A0A913ZD74</accession>
<feature type="domain" description="SRCR" evidence="21">
    <location>
        <begin position="28"/>
        <end position="115"/>
    </location>
</feature>
<feature type="disulfide bond" evidence="14">
    <location>
        <begin position="155"/>
        <end position="216"/>
    </location>
</feature>
<dbReference type="InterPro" id="IPR036772">
    <property type="entry name" value="SRCR-like_dom_sf"/>
</dbReference>
<evidence type="ECO:0000256" key="2">
    <source>
        <dbReference type="ARBA" id="ARBA00022670"/>
    </source>
</evidence>
<evidence type="ECO:0000256" key="4">
    <source>
        <dbReference type="ARBA" id="ARBA00022729"/>
    </source>
</evidence>
<protein>
    <submittedName>
        <fullName evidence="24">Uncharacterized protein</fullName>
    </submittedName>
</protein>
<dbReference type="InterPro" id="IPR058808">
    <property type="entry name" value="GAIN_ADGRA2/3"/>
</dbReference>
<keyword evidence="7" id="KW-0720">Serine protease</keyword>
<feature type="domain" description="Ig-like" evidence="23">
    <location>
        <begin position="798"/>
        <end position="873"/>
    </location>
</feature>
<dbReference type="CDD" id="cd15040">
    <property type="entry name" value="7tmB2_Adhesion"/>
    <property type="match status" value="1"/>
</dbReference>
<feature type="domain" description="HYR" evidence="22">
    <location>
        <begin position="417"/>
        <end position="507"/>
    </location>
</feature>
<evidence type="ECO:0000256" key="17">
    <source>
        <dbReference type="SAM" id="SignalP"/>
    </source>
</evidence>
<evidence type="ECO:0000259" key="23">
    <source>
        <dbReference type="PROSITE" id="PS50835"/>
    </source>
</evidence>
<evidence type="ECO:0000256" key="10">
    <source>
        <dbReference type="ARBA" id="ARBA00023157"/>
    </source>
</evidence>
<dbReference type="PROSITE" id="PS50221">
    <property type="entry name" value="GAIN_B"/>
    <property type="match status" value="1"/>
</dbReference>
<feature type="domain" description="G-protein coupled receptors family 2 profile 2" evidence="20">
    <location>
        <begin position="1656"/>
        <end position="1902"/>
    </location>
</feature>
<evidence type="ECO:0000256" key="12">
    <source>
        <dbReference type="ARBA" id="ARBA00023180"/>
    </source>
</evidence>
<dbReference type="InterPro" id="IPR001190">
    <property type="entry name" value="SRCR"/>
</dbReference>
<keyword evidence="2" id="KW-0645">Protease</keyword>
<dbReference type="InterPro" id="IPR007110">
    <property type="entry name" value="Ig-like_dom"/>
</dbReference>
<dbReference type="Gene3D" id="3.10.250.10">
    <property type="entry name" value="SRCR-like domain"/>
    <property type="match status" value="3"/>
</dbReference>
<keyword evidence="9 16" id="KW-0472">Membrane</keyword>